<organism evidence="1 2">
    <name type="scientific">Bondarzewia mesenterica</name>
    <dbReference type="NCBI Taxonomy" id="1095465"/>
    <lineage>
        <taxon>Eukaryota</taxon>
        <taxon>Fungi</taxon>
        <taxon>Dikarya</taxon>
        <taxon>Basidiomycota</taxon>
        <taxon>Agaricomycotina</taxon>
        <taxon>Agaricomycetes</taxon>
        <taxon>Russulales</taxon>
        <taxon>Bondarzewiaceae</taxon>
        <taxon>Bondarzewia</taxon>
    </lineage>
</organism>
<proteinExistence type="predicted"/>
<gene>
    <name evidence="1" type="ORF">EW146_g8552</name>
</gene>
<accession>A0A4S4LF73</accession>
<evidence type="ECO:0000313" key="2">
    <source>
        <dbReference type="Proteomes" id="UP000310158"/>
    </source>
</evidence>
<evidence type="ECO:0000313" key="1">
    <source>
        <dbReference type="EMBL" id="THH09861.1"/>
    </source>
</evidence>
<keyword evidence="2" id="KW-1185">Reference proteome</keyword>
<protein>
    <submittedName>
        <fullName evidence="1">Uncharacterized protein</fullName>
    </submittedName>
</protein>
<dbReference type="Proteomes" id="UP000310158">
    <property type="component" value="Unassembled WGS sequence"/>
</dbReference>
<comment type="caution">
    <text evidence="1">The sequence shown here is derived from an EMBL/GenBank/DDBJ whole genome shotgun (WGS) entry which is preliminary data.</text>
</comment>
<reference evidence="1 2" key="1">
    <citation type="submission" date="2019-02" db="EMBL/GenBank/DDBJ databases">
        <title>Genome sequencing of the rare red list fungi Bondarzewia mesenterica.</title>
        <authorList>
            <person name="Buettner E."/>
            <person name="Kellner H."/>
        </authorList>
    </citation>
    <scope>NUCLEOTIDE SEQUENCE [LARGE SCALE GENOMIC DNA]</scope>
    <source>
        <strain evidence="1 2">DSM 108281</strain>
    </source>
</reference>
<dbReference type="AlphaFoldDB" id="A0A4S4LF73"/>
<dbReference type="EMBL" id="SGPL01000604">
    <property type="protein sequence ID" value="THH09861.1"/>
    <property type="molecule type" value="Genomic_DNA"/>
</dbReference>
<sequence length="154" mass="17655">MSWIQELSLEISSEVKYWTPPFFHLTPGLTKLTISAKTAFDCADCFAAIVRGALPELQTLCIHLRDVTTDPIHLSPLLELVRERHVEGRPLKKVFIHDEELEESYTKTLTEIASYVDTLECDSSPSPFENSNTGPVYASLPDELRSWRWQDEFR</sequence>
<name>A0A4S4LF73_9AGAM</name>